<sequence length="186" mass="19557">MFIPTLLLPLLATLALSFASPISPRASKGEGSYFRSSSTPNTCLTVQNGYAAIGSTVALTNCVAIPGTYLDEFQLFSPTGAQKRGPIKLVAHPELCLEADISNGNGGKVTVQSCDASREGQAFSIGSVEGSKMKITIGENGSQCLDVVKDSAPIDAKPYGSIKDLQTWECHGADHPDVAQQYFSLA</sequence>
<dbReference type="OrthoDB" id="6770063at2759"/>
<dbReference type="Pfam" id="PF00652">
    <property type="entry name" value="Ricin_B_lectin"/>
    <property type="match status" value="1"/>
</dbReference>
<dbReference type="PROSITE" id="PS50231">
    <property type="entry name" value="RICIN_B_LECTIN"/>
    <property type="match status" value="1"/>
</dbReference>
<feature type="chain" id="PRO_5042334916" description="Ricin B lectin domain-containing protein" evidence="1">
    <location>
        <begin position="20"/>
        <end position="186"/>
    </location>
</feature>
<reference evidence="4" key="2">
    <citation type="submission" date="2013-07" db="EMBL/GenBank/DDBJ databases">
        <authorList>
            <consortium name="The Broad Institute Genome Sequencing Platform"/>
            <person name="Cuomo C."/>
            <person name="Litvintseva A."/>
            <person name="Chen Y."/>
            <person name="Heitman J."/>
            <person name="Sun S."/>
            <person name="Springer D."/>
            <person name="Dromer F."/>
            <person name="Young S.K."/>
            <person name="Zeng Q."/>
            <person name="Gargeya S."/>
            <person name="Fitzgerald M."/>
            <person name="Abouelleil A."/>
            <person name="Alvarado L."/>
            <person name="Berlin A.M."/>
            <person name="Chapman S.B."/>
            <person name="Dewar J."/>
            <person name="Goldberg J."/>
            <person name="Griggs A."/>
            <person name="Gujja S."/>
            <person name="Hansen M."/>
            <person name="Howarth C."/>
            <person name="Imamovic A."/>
            <person name="Larimer J."/>
            <person name="McCowan C."/>
            <person name="Murphy C."/>
            <person name="Pearson M."/>
            <person name="Priest M."/>
            <person name="Roberts A."/>
            <person name="Saif S."/>
            <person name="Shea T."/>
            <person name="Sykes S."/>
            <person name="Wortman J."/>
            <person name="Nusbaum C."/>
            <person name="Birren B."/>
        </authorList>
    </citation>
    <scope>NUCLEOTIDE SEQUENCE</scope>
    <source>
        <strain evidence="4">CBS 10118</strain>
    </source>
</reference>
<gene>
    <name evidence="3" type="ORF">I302_02201</name>
    <name evidence="4" type="ORF">I302_103499</name>
</gene>
<evidence type="ECO:0000313" key="3">
    <source>
        <dbReference type="EMBL" id="OCF27360.1"/>
    </source>
</evidence>
<organism evidence="3">
    <name type="scientific">Kwoniella bestiolae CBS 10118</name>
    <dbReference type="NCBI Taxonomy" id="1296100"/>
    <lineage>
        <taxon>Eukaryota</taxon>
        <taxon>Fungi</taxon>
        <taxon>Dikarya</taxon>
        <taxon>Basidiomycota</taxon>
        <taxon>Agaricomycotina</taxon>
        <taxon>Tremellomycetes</taxon>
        <taxon>Tremellales</taxon>
        <taxon>Cryptococcaceae</taxon>
        <taxon>Kwoniella</taxon>
    </lineage>
</organism>
<feature type="domain" description="Ricin B lectin" evidence="2">
    <location>
        <begin position="31"/>
        <end position="184"/>
    </location>
</feature>
<dbReference type="GeneID" id="30206600"/>
<accession>A0A1B9G8Q2</accession>
<reference evidence="3" key="1">
    <citation type="submission" date="2013-07" db="EMBL/GenBank/DDBJ databases">
        <title>The Genome Sequence of Cryptococcus bestiolae CBS10118.</title>
        <authorList>
            <consortium name="The Broad Institute Genome Sequencing Platform"/>
            <person name="Cuomo C."/>
            <person name="Litvintseva A."/>
            <person name="Chen Y."/>
            <person name="Heitman J."/>
            <person name="Sun S."/>
            <person name="Springer D."/>
            <person name="Dromer F."/>
            <person name="Young S.K."/>
            <person name="Zeng Q."/>
            <person name="Gargeya S."/>
            <person name="Fitzgerald M."/>
            <person name="Abouelleil A."/>
            <person name="Alvarado L."/>
            <person name="Berlin A.M."/>
            <person name="Chapman S.B."/>
            <person name="Dewar J."/>
            <person name="Goldberg J."/>
            <person name="Griggs A."/>
            <person name="Gujja S."/>
            <person name="Hansen M."/>
            <person name="Howarth C."/>
            <person name="Imamovic A."/>
            <person name="Larimer J."/>
            <person name="McCowan C."/>
            <person name="Murphy C."/>
            <person name="Pearson M."/>
            <person name="Priest M."/>
            <person name="Roberts A."/>
            <person name="Saif S."/>
            <person name="Shea T."/>
            <person name="Sykes S."/>
            <person name="Wortman J."/>
            <person name="Nusbaum C."/>
            <person name="Birren B."/>
        </authorList>
    </citation>
    <scope>NUCLEOTIDE SEQUENCE [LARGE SCALE GENOMIC DNA]</scope>
    <source>
        <strain evidence="3">CBS 10118</strain>
    </source>
</reference>
<dbReference type="RefSeq" id="XP_019048430.1">
    <property type="nucleotide sequence ID" value="XM_019188868.1"/>
</dbReference>
<keyword evidence="5" id="KW-1185">Reference proteome</keyword>
<dbReference type="EMBL" id="CP144542">
    <property type="protein sequence ID" value="WVW81505.1"/>
    <property type="molecule type" value="Genomic_DNA"/>
</dbReference>
<evidence type="ECO:0000313" key="4">
    <source>
        <dbReference type="EMBL" id="WVW81505.1"/>
    </source>
</evidence>
<proteinExistence type="predicted"/>
<name>A0A1B9G8Q2_9TREE</name>
<protein>
    <recommendedName>
        <fullName evidence="2">Ricin B lectin domain-containing protein</fullName>
    </recommendedName>
</protein>
<reference evidence="3" key="3">
    <citation type="submission" date="2014-01" db="EMBL/GenBank/DDBJ databases">
        <title>Evolution of pathogenesis and genome organization in the Tremellales.</title>
        <authorList>
            <person name="Cuomo C."/>
            <person name="Litvintseva A."/>
            <person name="Heitman J."/>
            <person name="Chen Y."/>
            <person name="Sun S."/>
            <person name="Springer D."/>
            <person name="Dromer F."/>
            <person name="Young S."/>
            <person name="Zeng Q."/>
            <person name="Chapman S."/>
            <person name="Gujja S."/>
            <person name="Saif S."/>
            <person name="Birren B."/>
        </authorList>
    </citation>
    <scope>NUCLEOTIDE SEQUENCE</scope>
    <source>
        <strain evidence="3">CBS 10118</strain>
    </source>
</reference>
<dbReference type="InterPro" id="IPR000772">
    <property type="entry name" value="Ricin_B_lectin"/>
</dbReference>
<dbReference type="SMART" id="SM00458">
    <property type="entry name" value="RICIN"/>
    <property type="match status" value="1"/>
</dbReference>
<reference evidence="4" key="4">
    <citation type="submission" date="2024-02" db="EMBL/GenBank/DDBJ databases">
        <title>Comparative genomics of Cryptococcus and Kwoniella reveals pathogenesis evolution and contrasting modes of karyotype evolution via chromosome fusion or intercentromeric recombination.</title>
        <authorList>
            <person name="Coelho M.A."/>
            <person name="David-Palma M."/>
            <person name="Shea T."/>
            <person name="Bowers K."/>
            <person name="McGinley-Smith S."/>
            <person name="Mohammad A.W."/>
            <person name="Gnirke A."/>
            <person name="Yurkov A.M."/>
            <person name="Nowrousian M."/>
            <person name="Sun S."/>
            <person name="Cuomo C.A."/>
            <person name="Heitman J."/>
        </authorList>
    </citation>
    <scope>NUCLEOTIDE SEQUENCE</scope>
    <source>
        <strain evidence="4">CBS 10118</strain>
    </source>
</reference>
<dbReference type="SUPFAM" id="SSF50370">
    <property type="entry name" value="Ricin B-like lectins"/>
    <property type="match status" value="1"/>
</dbReference>
<dbReference type="EMBL" id="KI894019">
    <property type="protein sequence ID" value="OCF27360.1"/>
    <property type="molecule type" value="Genomic_DNA"/>
</dbReference>
<dbReference type="Gene3D" id="2.80.10.50">
    <property type="match status" value="1"/>
</dbReference>
<dbReference type="Proteomes" id="UP000092730">
    <property type="component" value="Chromosome 2"/>
</dbReference>
<dbReference type="InterPro" id="IPR035992">
    <property type="entry name" value="Ricin_B-like_lectins"/>
</dbReference>
<dbReference type="AlphaFoldDB" id="A0A1B9G8Q2"/>
<feature type="signal peptide" evidence="1">
    <location>
        <begin position="1"/>
        <end position="19"/>
    </location>
</feature>
<dbReference type="VEuPathDB" id="FungiDB:I302_02201"/>
<keyword evidence="1" id="KW-0732">Signal</keyword>
<evidence type="ECO:0000256" key="1">
    <source>
        <dbReference type="SAM" id="SignalP"/>
    </source>
</evidence>
<evidence type="ECO:0000259" key="2">
    <source>
        <dbReference type="SMART" id="SM00458"/>
    </source>
</evidence>
<dbReference type="KEGG" id="kbi:30206600"/>
<evidence type="ECO:0000313" key="5">
    <source>
        <dbReference type="Proteomes" id="UP000092730"/>
    </source>
</evidence>